<dbReference type="EMBL" id="GIBP01006788">
    <property type="protein sequence ID" value="NDV35757.1"/>
    <property type="molecule type" value="Transcribed_RNA"/>
</dbReference>
<feature type="transmembrane region" description="Helical" evidence="6">
    <location>
        <begin position="211"/>
        <end position="241"/>
    </location>
</feature>
<evidence type="ECO:0008006" key="8">
    <source>
        <dbReference type="Google" id="ProtNLM"/>
    </source>
</evidence>
<evidence type="ECO:0000256" key="1">
    <source>
        <dbReference type="ARBA" id="ARBA00004141"/>
    </source>
</evidence>
<protein>
    <recommendedName>
        <fullName evidence="8">UNC-50 family protein</fullName>
    </recommendedName>
</protein>
<comment type="subcellular location">
    <subcellularLocation>
        <location evidence="1">Membrane</location>
        <topology evidence="1">Multi-pass membrane protein</topology>
    </subcellularLocation>
</comment>
<evidence type="ECO:0000256" key="3">
    <source>
        <dbReference type="ARBA" id="ARBA00022692"/>
    </source>
</evidence>
<organism evidence="7">
    <name type="scientific">Arcella intermedia</name>
    <dbReference type="NCBI Taxonomy" id="1963864"/>
    <lineage>
        <taxon>Eukaryota</taxon>
        <taxon>Amoebozoa</taxon>
        <taxon>Tubulinea</taxon>
        <taxon>Elardia</taxon>
        <taxon>Arcellinida</taxon>
        <taxon>Sphaerothecina</taxon>
        <taxon>Arcellidae</taxon>
        <taxon>Arcella</taxon>
    </lineage>
</organism>
<feature type="transmembrane region" description="Helical" evidence="6">
    <location>
        <begin position="65"/>
        <end position="84"/>
    </location>
</feature>
<keyword evidence="5 6" id="KW-0472">Membrane</keyword>
<dbReference type="InterPro" id="IPR007881">
    <property type="entry name" value="UNC-50"/>
</dbReference>
<evidence type="ECO:0000256" key="6">
    <source>
        <dbReference type="SAM" id="Phobius"/>
    </source>
</evidence>
<dbReference type="PANTHER" id="PTHR12841:SF6">
    <property type="entry name" value="PROTEIN UNC-50 HOMOLOG"/>
    <property type="match status" value="1"/>
</dbReference>
<comment type="similarity">
    <text evidence="2">Belongs to the unc-50 family.</text>
</comment>
<accession>A0A6B2LFX4</accession>
<reference evidence="7" key="1">
    <citation type="journal article" date="2020" name="J. Eukaryot. Microbiol.">
        <title>De novo Sequencing, Assembly and Annotation of the Transcriptome for the Free-Living Testate Amoeba Arcella intermedia.</title>
        <authorList>
            <person name="Ribeiro G.M."/>
            <person name="Porfirio-Sousa A.L."/>
            <person name="Maurer-Alcala X.X."/>
            <person name="Katz L.A."/>
            <person name="Lahr D.J.G."/>
        </authorList>
    </citation>
    <scope>NUCLEOTIDE SEQUENCE</scope>
</reference>
<dbReference type="Pfam" id="PF05216">
    <property type="entry name" value="UNC-50"/>
    <property type="match status" value="1"/>
</dbReference>
<keyword evidence="3 6" id="KW-0812">Transmembrane</keyword>
<name>A0A6B2LFX4_9EUKA</name>
<proteinExistence type="inferred from homology"/>
<dbReference type="PANTHER" id="PTHR12841">
    <property type="entry name" value="PROTEIN UNC-50 HOMOLOG"/>
    <property type="match status" value="1"/>
</dbReference>
<sequence>MSSFSVPQVLSLLPEYVRRMFKVKQMDIEETMWQMLNLCLNPKKVYERTRYHKQTKNQWARDDPAFVAITIYCLIITSSAYAIAFNERGFMQIVHLIFWSIIVDFLIFGVLTATVGWYLSNKFLIHQEPGLHSVEQSVEWLYAFDVHCNSFFPLFILLYVIQYLLIPILYSTSWFMAFLSDTLYLIAACYYYYITFLGYTILPFLHNTQVLLYPIGVVVILYLIALLFGFNATLFVINFYFQS</sequence>
<feature type="transmembrane region" description="Helical" evidence="6">
    <location>
        <begin position="182"/>
        <end position="205"/>
    </location>
</feature>
<evidence type="ECO:0000256" key="2">
    <source>
        <dbReference type="ARBA" id="ARBA00006293"/>
    </source>
</evidence>
<evidence type="ECO:0000313" key="7">
    <source>
        <dbReference type="EMBL" id="NDV35757.1"/>
    </source>
</evidence>
<feature type="transmembrane region" description="Helical" evidence="6">
    <location>
        <begin position="151"/>
        <end position="170"/>
    </location>
</feature>
<dbReference type="GO" id="GO:0000139">
    <property type="term" value="C:Golgi membrane"/>
    <property type="evidence" value="ECO:0007669"/>
    <property type="project" value="TreeGrafter"/>
</dbReference>
<evidence type="ECO:0000256" key="5">
    <source>
        <dbReference type="ARBA" id="ARBA00023136"/>
    </source>
</evidence>
<dbReference type="AlphaFoldDB" id="A0A6B2LFX4"/>
<keyword evidence="4 6" id="KW-1133">Transmembrane helix</keyword>
<feature type="transmembrane region" description="Helical" evidence="6">
    <location>
        <begin position="96"/>
        <end position="119"/>
    </location>
</feature>
<evidence type="ECO:0000256" key="4">
    <source>
        <dbReference type="ARBA" id="ARBA00022989"/>
    </source>
</evidence>